<dbReference type="GO" id="GO:0006914">
    <property type="term" value="P:autophagy"/>
    <property type="evidence" value="ECO:0007669"/>
    <property type="project" value="TreeGrafter"/>
</dbReference>
<dbReference type="Pfam" id="PF10366">
    <property type="entry name" value="Vps39_1"/>
    <property type="match status" value="1"/>
</dbReference>
<feature type="domain" description="Vacuolar sorting protein 39/Transforming growth factor beta receptor-associated" evidence="2">
    <location>
        <begin position="198"/>
        <end position="276"/>
    </location>
</feature>
<dbReference type="PANTHER" id="PTHR12894:SF27">
    <property type="entry name" value="TRANSFORMING GROWTH FACTOR-BETA RECEPTOR-ASSOCIATED PROTEIN 1"/>
    <property type="match status" value="1"/>
</dbReference>
<dbReference type="InterPro" id="IPR019452">
    <property type="entry name" value="VPS39/TGF_beta_rcpt-assoc_1"/>
</dbReference>
<proteinExistence type="predicted"/>
<feature type="region of interest" description="Disordered" evidence="1">
    <location>
        <begin position="675"/>
        <end position="710"/>
    </location>
</feature>
<dbReference type="GO" id="GO:0005737">
    <property type="term" value="C:cytoplasm"/>
    <property type="evidence" value="ECO:0007669"/>
    <property type="project" value="TreeGrafter"/>
</dbReference>
<comment type="caution">
    <text evidence="3">The sequence shown here is derived from an EMBL/GenBank/DDBJ whole genome shotgun (WGS) entry which is preliminary data.</text>
</comment>
<organism evidence="3 4">
    <name type="scientific">Trametes cubensis</name>
    <dbReference type="NCBI Taxonomy" id="1111947"/>
    <lineage>
        <taxon>Eukaryota</taxon>
        <taxon>Fungi</taxon>
        <taxon>Dikarya</taxon>
        <taxon>Basidiomycota</taxon>
        <taxon>Agaricomycotina</taxon>
        <taxon>Agaricomycetes</taxon>
        <taxon>Polyporales</taxon>
        <taxon>Polyporaceae</taxon>
        <taxon>Trametes</taxon>
    </lineage>
</organism>
<gene>
    <name evidence="3" type="ORF">ONZ51_g11797</name>
</gene>
<reference evidence="3" key="1">
    <citation type="submission" date="2022-11" db="EMBL/GenBank/DDBJ databases">
        <title>Genome Sequence of Cubamyces cubensis.</title>
        <authorList>
            <person name="Buettner E."/>
        </authorList>
    </citation>
    <scope>NUCLEOTIDE SEQUENCE</scope>
    <source>
        <strain evidence="3">MPL-01</strain>
    </source>
</reference>
<dbReference type="AlphaFoldDB" id="A0AAD7TH15"/>
<dbReference type="Proteomes" id="UP001215151">
    <property type="component" value="Unassembled WGS sequence"/>
</dbReference>
<name>A0AAD7TH15_9APHY</name>
<evidence type="ECO:0000259" key="2">
    <source>
        <dbReference type="Pfam" id="PF10366"/>
    </source>
</evidence>
<dbReference type="GO" id="GO:0016020">
    <property type="term" value="C:membrane"/>
    <property type="evidence" value="ECO:0007669"/>
    <property type="project" value="TreeGrafter"/>
</dbReference>
<dbReference type="InterPro" id="IPR032914">
    <property type="entry name" value="Vam6/VPS39/TRAP1"/>
</dbReference>
<evidence type="ECO:0000313" key="3">
    <source>
        <dbReference type="EMBL" id="KAJ8456987.1"/>
    </source>
</evidence>
<dbReference type="EMBL" id="JAPEVG010000610">
    <property type="protein sequence ID" value="KAJ8456987.1"/>
    <property type="molecule type" value="Genomic_DNA"/>
</dbReference>
<dbReference type="PANTHER" id="PTHR12894">
    <property type="entry name" value="CNH DOMAIN CONTAINING"/>
    <property type="match status" value="1"/>
</dbReference>
<sequence>MATLQYPNFPKANVLVLGSNTVQALLPSTLISQADALLEAHRLEDVTDLAEQQRKRLQSMLNVDRHDLDELRYVNQRLGFQCFQETLFEDAGNRLYEGELDPRVLISYYPELRGELFREDETVDVMAGVAEHMPLEDSVDDIRTTRRTLRQTRARRPPTVELRNILNMAARDMLESYLRKWRQKLAVEAATPQSQAVVDTVLAKLHVNTGKLSELYNLIDQPNAIVLSELETELVKSRHINALCKLYQQRSDDTKLLETWSRLVEGEWIDPDVQDPLSRIFDLLGERKDRSLIKHWMPCMWATAQWNEKLLMTTMSSKRKAEDDRLLLQEIQEANPEAGAQLLEHLVIHRRSTDPALHTQLAVTYLEQLLSCLADESTSKLWRAKAASYASGRSDTPFISYFASTTPDSEHKRTRLKTVLFLQGSTLYEPEAIRTRLSPHAKLLKLELAILEGKLGNHRSALSILVHDMNDSTSAEAYCTLGGEVVPAKTAQAIGERAGLQPWAALVIPLAAPGKPVKPGAGLMKRTKTVDDDVKKDLVMILLEVYMSGGEATADRTAQLLNSQAMNLDVVDVISMIPPEWPLRILSTFVTRSLRRTLHAHHEGQIVKAISQGQNLAVAEQSWEIIREQGAIVEEPLEDEEEDAIGEKLGLDLGERVHGEPASFNEKVALHAADFQPDDEGDGGVVDINVSPEENGLLASSPDSDVESVA</sequence>
<keyword evidence="4" id="KW-1185">Reference proteome</keyword>
<protein>
    <recommendedName>
        <fullName evidence="2">Vacuolar sorting protein 39/Transforming growth factor beta receptor-associated domain-containing protein</fullName>
    </recommendedName>
</protein>
<evidence type="ECO:0000256" key="1">
    <source>
        <dbReference type="SAM" id="MobiDB-lite"/>
    </source>
</evidence>
<dbReference type="GO" id="GO:0034058">
    <property type="term" value="P:endosomal vesicle fusion"/>
    <property type="evidence" value="ECO:0007669"/>
    <property type="project" value="TreeGrafter"/>
</dbReference>
<accession>A0AAD7TH15</accession>
<evidence type="ECO:0000313" key="4">
    <source>
        <dbReference type="Proteomes" id="UP001215151"/>
    </source>
</evidence>